<reference evidence="4 5" key="1">
    <citation type="submission" date="2018-01" db="EMBL/GenBank/DDBJ databases">
        <title>Genomic Encyclopedia of Type Strains, Phase III (KMG-III): the genomes of soil and plant-associated and newly described type strains.</title>
        <authorList>
            <person name="Whitman W."/>
        </authorList>
    </citation>
    <scope>NUCLEOTIDE SEQUENCE [LARGE SCALE GENOMIC DNA]</scope>
    <source>
        <strain evidence="4 5">1131</strain>
    </source>
</reference>
<evidence type="ECO:0000259" key="3">
    <source>
        <dbReference type="Pfam" id="PF01425"/>
    </source>
</evidence>
<organism evidence="4 5">
    <name type="scientific">Bosea psychrotolerans</name>
    <dbReference type="NCBI Taxonomy" id="1871628"/>
    <lineage>
        <taxon>Bacteria</taxon>
        <taxon>Pseudomonadati</taxon>
        <taxon>Pseudomonadota</taxon>
        <taxon>Alphaproteobacteria</taxon>
        <taxon>Hyphomicrobiales</taxon>
        <taxon>Boseaceae</taxon>
        <taxon>Bosea</taxon>
    </lineage>
</organism>
<evidence type="ECO:0000256" key="2">
    <source>
        <dbReference type="SAM" id="MobiDB-lite"/>
    </source>
</evidence>
<accession>A0A2S4M2L3</accession>
<protein>
    <submittedName>
        <fullName evidence="4">Aspartyl-tRNA(Asn)/glutamyl-tRNA(Gln) amidotransferase subunit A</fullName>
    </submittedName>
</protein>
<dbReference type="PANTHER" id="PTHR11895:SF7">
    <property type="entry name" value="GLUTAMYL-TRNA(GLN) AMIDOTRANSFERASE SUBUNIT A, MITOCHONDRIAL"/>
    <property type="match status" value="1"/>
</dbReference>
<dbReference type="InterPro" id="IPR023631">
    <property type="entry name" value="Amidase_dom"/>
</dbReference>
<dbReference type="GO" id="GO:0016740">
    <property type="term" value="F:transferase activity"/>
    <property type="evidence" value="ECO:0007669"/>
    <property type="project" value="UniProtKB-KW"/>
</dbReference>
<evidence type="ECO:0000256" key="1">
    <source>
        <dbReference type="ARBA" id="ARBA00009199"/>
    </source>
</evidence>
<dbReference type="InterPro" id="IPR000120">
    <property type="entry name" value="Amidase"/>
</dbReference>
<gene>
    <name evidence="4" type="ORF">CYD53_1136</name>
</gene>
<evidence type="ECO:0000313" key="5">
    <source>
        <dbReference type="Proteomes" id="UP000236919"/>
    </source>
</evidence>
<dbReference type="InterPro" id="IPR036928">
    <property type="entry name" value="AS_sf"/>
</dbReference>
<dbReference type="AlphaFoldDB" id="A0A2S4M2L3"/>
<comment type="similarity">
    <text evidence="1">Belongs to the amidase family.</text>
</comment>
<dbReference type="SUPFAM" id="SSF75304">
    <property type="entry name" value="Amidase signature (AS) enzymes"/>
    <property type="match status" value="1"/>
</dbReference>
<dbReference type="EMBL" id="PQFZ01000013">
    <property type="protein sequence ID" value="POR48875.1"/>
    <property type="molecule type" value="Genomic_DNA"/>
</dbReference>
<feature type="region of interest" description="Disordered" evidence="2">
    <location>
        <begin position="1"/>
        <end position="33"/>
    </location>
</feature>
<dbReference type="Pfam" id="PF01425">
    <property type="entry name" value="Amidase"/>
    <property type="match status" value="1"/>
</dbReference>
<comment type="caution">
    <text evidence="4">The sequence shown here is derived from an EMBL/GenBank/DDBJ whole genome shotgun (WGS) entry which is preliminary data.</text>
</comment>
<sequence>MLDDPGIASAHARNDGVSTLNDEDTRETTVTSISSLSAAELQPLYASGELSPVAVANDALARIERFEPEVNAFTVRDDKVTLAMAEAAEARYLRKEPLGPLDGVPVTIKDNIGVAGWPMRRGSAVGSDAPWPEDAPATARLREAGAVFLGKTTMPEYGWKGVGDSPQSGITRNPWGTGTGPGGSSSGAAVCAALNLGCIHIGTDGAGSVRIPAAFTGVVGLKPTYGRVPAFPVSTMGFLAHLGPLTRTVTDTALAMNAIARPDARDMTAVLDEPLDYVAGLPGGVKGLRLAWSPKLGGDVAVDPEIAALTKAAAMAFQELGATVEEVDPGFADPIETLMTLWGAGAALALRNAGPDDRKRMDPGLVAVAEAGEKVSGTAYVDALLNQRNALAHRMAQFHARFDLLLTPTLPLPAFEVGRDTPAHGGYGEDWTRWTPFTYPFNITQAPAISLPCGLTKAGLPAGLQVIGAFGRDALVLRAAAAFEFARPFARVDAPIKSV</sequence>
<dbReference type="NCBIfam" id="NF004815">
    <property type="entry name" value="PRK06169.1"/>
    <property type="match status" value="1"/>
</dbReference>
<dbReference type="OrthoDB" id="9814821at2"/>
<name>A0A2S4M2L3_9HYPH</name>
<dbReference type="Proteomes" id="UP000236919">
    <property type="component" value="Unassembled WGS sequence"/>
</dbReference>
<keyword evidence="4" id="KW-0808">Transferase</keyword>
<proteinExistence type="inferred from homology"/>
<keyword evidence="5" id="KW-1185">Reference proteome</keyword>
<dbReference type="Gene3D" id="3.90.1300.10">
    <property type="entry name" value="Amidase signature (AS) domain"/>
    <property type="match status" value="1"/>
</dbReference>
<evidence type="ECO:0000313" key="4">
    <source>
        <dbReference type="EMBL" id="POR48875.1"/>
    </source>
</evidence>
<dbReference type="PANTHER" id="PTHR11895">
    <property type="entry name" value="TRANSAMIDASE"/>
    <property type="match status" value="1"/>
</dbReference>
<feature type="domain" description="Amidase" evidence="3">
    <location>
        <begin position="57"/>
        <end position="477"/>
    </location>
</feature>